<feature type="compositionally biased region" description="Polar residues" evidence="2">
    <location>
        <begin position="620"/>
        <end position="631"/>
    </location>
</feature>
<dbReference type="Gene3D" id="1.10.8.270">
    <property type="entry name" value="putative rabgap domain of human tbc1 domain family member 14 like domains"/>
    <property type="match status" value="1"/>
</dbReference>
<dbReference type="InterPro" id="IPR035969">
    <property type="entry name" value="Rab-GAP_TBC_sf"/>
</dbReference>
<feature type="region of interest" description="Disordered" evidence="2">
    <location>
        <begin position="638"/>
        <end position="657"/>
    </location>
</feature>
<gene>
    <name evidence="4" type="primary">LOC114329923</name>
</gene>
<dbReference type="InterPro" id="IPR032738">
    <property type="entry name" value="Tbc1d30_C"/>
</dbReference>
<dbReference type="RefSeq" id="XP_028135003.1">
    <property type="nucleotide sequence ID" value="XM_028279202.1"/>
</dbReference>
<evidence type="ECO:0000256" key="2">
    <source>
        <dbReference type="SAM" id="MobiDB-lite"/>
    </source>
</evidence>
<dbReference type="OrthoDB" id="289721at2759"/>
<feature type="region of interest" description="Disordered" evidence="2">
    <location>
        <begin position="583"/>
        <end position="631"/>
    </location>
</feature>
<dbReference type="SUPFAM" id="SSF47923">
    <property type="entry name" value="Ypt/Rab-GAP domain of gyp1p"/>
    <property type="match status" value="2"/>
</dbReference>
<name>A0A6P7FPR9_DIAVI</name>
<dbReference type="PANTHER" id="PTHR13399:SF2">
    <property type="entry name" value="TRANSLOCON-ASSOCIATED PROTEIN SUBUNIT GAMMA"/>
    <property type="match status" value="1"/>
</dbReference>
<dbReference type="SMART" id="SM00164">
    <property type="entry name" value="TBC"/>
    <property type="match status" value="1"/>
</dbReference>
<protein>
    <recommendedName>
        <fullName evidence="1">TBC1 domain family member 30</fullName>
    </recommendedName>
</protein>
<feature type="compositionally biased region" description="Low complexity" evidence="2">
    <location>
        <begin position="1138"/>
        <end position="1155"/>
    </location>
</feature>
<dbReference type="PANTHER" id="PTHR13399">
    <property type="entry name" value="TRANSLOCON-ASSOCIATED PROTEIN TRAP , GAMMA SUBUNIT"/>
    <property type="match status" value="1"/>
</dbReference>
<dbReference type="Pfam" id="PF15733">
    <property type="entry name" value="DUF4682"/>
    <property type="match status" value="1"/>
</dbReference>
<dbReference type="FunFam" id="1.10.472.80:FF:000011">
    <property type="entry name" value="TBC1 domain family member 30"/>
    <property type="match status" value="1"/>
</dbReference>
<organism evidence="4">
    <name type="scientific">Diabrotica virgifera virgifera</name>
    <name type="common">western corn rootworm</name>
    <dbReference type="NCBI Taxonomy" id="50390"/>
    <lineage>
        <taxon>Eukaryota</taxon>
        <taxon>Metazoa</taxon>
        <taxon>Ecdysozoa</taxon>
        <taxon>Arthropoda</taxon>
        <taxon>Hexapoda</taxon>
        <taxon>Insecta</taxon>
        <taxon>Pterygota</taxon>
        <taxon>Neoptera</taxon>
        <taxon>Endopterygota</taxon>
        <taxon>Coleoptera</taxon>
        <taxon>Polyphaga</taxon>
        <taxon>Cucujiformia</taxon>
        <taxon>Chrysomeloidea</taxon>
        <taxon>Chrysomelidae</taxon>
        <taxon>Galerucinae</taxon>
        <taxon>Diabroticina</taxon>
        <taxon>Diabroticites</taxon>
        <taxon>Diabrotica</taxon>
    </lineage>
</organism>
<dbReference type="GO" id="GO:0005783">
    <property type="term" value="C:endoplasmic reticulum"/>
    <property type="evidence" value="ECO:0007669"/>
    <property type="project" value="TreeGrafter"/>
</dbReference>
<evidence type="ECO:0000256" key="1">
    <source>
        <dbReference type="ARBA" id="ARBA00067508"/>
    </source>
</evidence>
<dbReference type="InParanoid" id="A0A6P7FPR9"/>
<sequence length="1183" mass="133452">MCIMTSYRIEPLAECHREMFGDLVLTSLTPLRERLPRQIIQPIPYDIKIRRASMDSVTVVKRCAESDKRRASSLVEQLLMDIYNSVHTTTDYNSTSGKSHRSSWGEVVSLQEKDVEELVSILSDLKGYVERMGRVLVRQLKRRDALRRQQDAYCDVITKQLVKRVPQGDSSEDMRFSIHPLPGDTGFSQWVSAMKMVAQLPGGIPPEFRRRLWLQLADRHLLAKGVDWPKVERTCFSEWSHPADAELGVQIVKDLHRTGCSLFCGEDGQENQVLLKRVLLAYARWNKAVGYCQGFNMLAALILQVTDKCESDALKLMIYLIEGVLPDSYFADSLRDLSVDMAVFRELLRTRFPRLSKHLDNLQNAAKDGSRSYEPPLTNVFTMQWFLTLFCNCLPQPTVLRVWDLILLEGNEVLLRTALAIWQVLAERILSVRSADEFYCMMGVLTRELLESELVDGNVLIKAVVAIGPLTELATLREHYMYNINPWGTNLPQVVDKQLKLYPKQSIALDISGLKQQYAKLKQRQRQAHIIFSAAISRQPPAAPPVTMNHLLLGKSALIPAKRIGPPKGAIPPARQVAPSTLHWKDAPKQSSSSSSSDTELCDEGGDTSDEEEEKGQFDNLPNDSDTNLMKNDNISATVDVGTHSSPSKPNPIPTDTLAVDDNLIMFKSESDEESFDFEQFLNDRLKVNDVTEEKVDYARRNSERALQIIQENSLILHRILQCQSRSSPSPPLLETMEMTMEQDLATSLHNSDSFIESSAVTGVDKPFDSDAMQKQIDIEYNSPVKQPEELKSPEYGSKYTSILEKSKSLDEKYNELILKKPVSKTFEQLSTNVPTDANKIESITQSKSPVFTINEETANQTSADQPNVFTFDDLDIVPVQKSNWREELSSVLNANKQALNKKYDEDSNHKNDEKDFSFPPEDKYNFIDFKTDESDTDYTTKESSNVDIILDSKEKPESYYPSPNNEGYEFKLPELSPMEAKPLEIDFKSYLHISNDHENDNNGDFKPYFNRQKSDNFPEDSDSGILSASRCSSDPDKLHQALNLSEYRFDANLVDNNSLASQNFGQSSDSLTSPIGQKPSTTCYSFLTTDEEGKSLKTYLEDASICDNNPITKSFNVDLVSCSSSTLKSPLPPLSPLSPLKSPLKSPYRSPSSPNATFNPFPVPLSSRQNKEVPLKLGLYKK</sequence>
<dbReference type="FunFam" id="1.10.8.270:FF:000009">
    <property type="entry name" value="TBC1 domain family member 30"/>
    <property type="match status" value="1"/>
</dbReference>
<dbReference type="InterPro" id="IPR000195">
    <property type="entry name" value="Rab-GAP-TBC_dom"/>
</dbReference>
<dbReference type="KEGG" id="dvv:114329923"/>
<dbReference type="AlphaFoldDB" id="A0A6P7FPR9"/>
<reference evidence="4" key="1">
    <citation type="submission" date="2025-08" db="UniProtKB">
        <authorList>
            <consortium name="RefSeq"/>
        </authorList>
    </citation>
    <scope>IDENTIFICATION</scope>
    <source>
        <tissue evidence="4">Whole insect</tissue>
    </source>
</reference>
<feature type="compositionally biased region" description="Acidic residues" evidence="2">
    <location>
        <begin position="600"/>
        <end position="614"/>
    </location>
</feature>
<feature type="region of interest" description="Disordered" evidence="2">
    <location>
        <begin position="1128"/>
        <end position="1168"/>
    </location>
</feature>
<feature type="compositionally biased region" description="Polar residues" evidence="2">
    <location>
        <begin position="638"/>
        <end position="648"/>
    </location>
</feature>
<evidence type="ECO:0000259" key="3">
    <source>
        <dbReference type="PROSITE" id="PS50086"/>
    </source>
</evidence>
<accession>A0A6P7FPR9</accession>
<evidence type="ECO:0000313" key="4">
    <source>
        <dbReference type="RefSeq" id="XP_028135003.1"/>
    </source>
</evidence>
<proteinExistence type="predicted"/>
<dbReference type="Gene3D" id="1.10.472.80">
    <property type="entry name" value="Ypt/Rab-GAP domain of gyp1p, domain 3"/>
    <property type="match status" value="1"/>
</dbReference>
<feature type="region of interest" description="Disordered" evidence="2">
    <location>
        <begin position="1001"/>
        <end position="1036"/>
    </location>
</feature>
<feature type="domain" description="Rab-GAP TBC" evidence="3">
    <location>
        <begin position="203"/>
        <end position="410"/>
    </location>
</feature>
<dbReference type="Pfam" id="PF00566">
    <property type="entry name" value="RabGAP-TBC"/>
    <property type="match status" value="1"/>
</dbReference>
<dbReference type="PROSITE" id="PS50086">
    <property type="entry name" value="TBC_RABGAP"/>
    <property type="match status" value="1"/>
</dbReference>